<dbReference type="AlphaFoldDB" id="A0A382C0W9"/>
<gene>
    <name evidence="1" type="ORF">METZ01_LOCUS172256</name>
</gene>
<dbReference type="EMBL" id="UINC01032174">
    <property type="protein sequence ID" value="SVB19402.1"/>
    <property type="molecule type" value="Genomic_DNA"/>
</dbReference>
<feature type="non-terminal residue" evidence="1">
    <location>
        <position position="28"/>
    </location>
</feature>
<sequence length="28" mass="3222">MIYVPHRFFSSNDNSPIFIIRGVKPTKG</sequence>
<proteinExistence type="predicted"/>
<evidence type="ECO:0000313" key="1">
    <source>
        <dbReference type="EMBL" id="SVB19402.1"/>
    </source>
</evidence>
<accession>A0A382C0W9</accession>
<name>A0A382C0W9_9ZZZZ</name>
<reference evidence="1" key="1">
    <citation type="submission" date="2018-05" db="EMBL/GenBank/DDBJ databases">
        <authorList>
            <person name="Lanie J.A."/>
            <person name="Ng W.-L."/>
            <person name="Kazmierczak K.M."/>
            <person name="Andrzejewski T.M."/>
            <person name="Davidsen T.M."/>
            <person name="Wayne K.J."/>
            <person name="Tettelin H."/>
            <person name="Glass J.I."/>
            <person name="Rusch D."/>
            <person name="Podicherti R."/>
            <person name="Tsui H.-C.T."/>
            <person name="Winkler M.E."/>
        </authorList>
    </citation>
    <scope>NUCLEOTIDE SEQUENCE</scope>
</reference>
<organism evidence="1">
    <name type="scientific">marine metagenome</name>
    <dbReference type="NCBI Taxonomy" id="408172"/>
    <lineage>
        <taxon>unclassified sequences</taxon>
        <taxon>metagenomes</taxon>
        <taxon>ecological metagenomes</taxon>
    </lineage>
</organism>
<protein>
    <submittedName>
        <fullName evidence="1">Uncharacterized protein</fullName>
    </submittedName>
</protein>